<dbReference type="InterPro" id="IPR011044">
    <property type="entry name" value="Quino_amine_DH_bsu"/>
</dbReference>
<keyword evidence="3" id="KW-1185">Reference proteome</keyword>
<accession>A0A4R8M2N9</accession>
<sequence>MKNSRILLTAVLAAIAFTAVFSGAAEAKNAEDVFAVSEKESDWVLKSGGEADGPRGISLDQNMYWYAVDPENDPAAEGLERGVLIYDGNAEKYFFLPTAEEQTRVENVFFSPDKQRMVLCCSVNRFANGLWVYEVETLELEKSFWGYSDLFFIDDVRFAFTLIDEKIERPEAAGMWGVSAALYDPAVDEGYVILKGATGKENFTVMGPGEKENEISVIVTSVDSEKDWEDVEKHKDSEITVEVPAAG</sequence>
<protein>
    <submittedName>
        <fullName evidence="2">Uncharacterized protein</fullName>
    </submittedName>
</protein>
<name>A0A4R8M2N9_9BACT</name>
<evidence type="ECO:0000256" key="1">
    <source>
        <dbReference type="SAM" id="SignalP"/>
    </source>
</evidence>
<feature type="chain" id="PRO_5020809852" evidence="1">
    <location>
        <begin position="28"/>
        <end position="247"/>
    </location>
</feature>
<dbReference type="RefSeq" id="WP_133958305.1">
    <property type="nucleotide sequence ID" value="NZ_SORI01000016.1"/>
</dbReference>
<feature type="signal peptide" evidence="1">
    <location>
        <begin position="1"/>
        <end position="27"/>
    </location>
</feature>
<comment type="caution">
    <text evidence="2">The sequence shown here is derived from an EMBL/GenBank/DDBJ whole genome shotgun (WGS) entry which is preliminary data.</text>
</comment>
<proteinExistence type="predicted"/>
<organism evidence="2 3">
    <name type="scientific">Aminivibrio pyruvatiphilus</name>
    <dbReference type="NCBI Taxonomy" id="1005740"/>
    <lineage>
        <taxon>Bacteria</taxon>
        <taxon>Thermotogati</taxon>
        <taxon>Synergistota</taxon>
        <taxon>Synergistia</taxon>
        <taxon>Synergistales</taxon>
        <taxon>Aminobacteriaceae</taxon>
        <taxon>Aminivibrio</taxon>
    </lineage>
</organism>
<dbReference type="SUPFAM" id="SSF50969">
    <property type="entry name" value="YVTN repeat-like/Quinoprotein amine dehydrogenase"/>
    <property type="match status" value="1"/>
</dbReference>
<evidence type="ECO:0000313" key="2">
    <source>
        <dbReference type="EMBL" id="TDY57056.1"/>
    </source>
</evidence>
<dbReference type="EMBL" id="SORI01000016">
    <property type="protein sequence ID" value="TDY57056.1"/>
    <property type="molecule type" value="Genomic_DNA"/>
</dbReference>
<reference evidence="2 3" key="1">
    <citation type="submission" date="2019-03" db="EMBL/GenBank/DDBJ databases">
        <title>Genomic Encyclopedia of Type Strains, Phase IV (KMG-IV): sequencing the most valuable type-strain genomes for metagenomic binning, comparative biology and taxonomic classification.</title>
        <authorList>
            <person name="Goeker M."/>
        </authorList>
    </citation>
    <scope>NUCLEOTIDE SEQUENCE [LARGE SCALE GENOMIC DNA]</scope>
    <source>
        <strain evidence="2 3">DSM 25964</strain>
    </source>
</reference>
<gene>
    <name evidence="2" type="ORF">C8D99_11632</name>
</gene>
<dbReference type="Proteomes" id="UP000295066">
    <property type="component" value="Unassembled WGS sequence"/>
</dbReference>
<dbReference type="AlphaFoldDB" id="A0A4R8M2N9"/>
<evidence type="ECO:0000313" key="3">
    <source>
        <dbReference type="Proteomes" id="UP000295066"/>
    </source>
</evidence>
<keyword evidence="1" id="KW-0732">Signal</keyword>